<dbReference type="Gramene" id="Kaladp0053s0169.1.v1.1">
    <property type="protein sequence ID" value="Kaladp0053s0169.1.v1.1.CDS.1"/>
    <property type="gene ID" value="Kaladp0053s0169.v1.1"/>
</dbReference>
<evidence type="ECO:0000313" key="2">
    <source>
        <dbReference type="EnsemblPlants" id="Kaladp0053s0169.1.v1.1.CDS.1"/>
    </source>
</evidence>
<dbReference type="EnsemblPlants" id="Kaladp0053s0169.1.v1.1">
    <property type="protein sequence ID" value="Kaladp0053s0169.1.v1.1.CDS.1"/>
    <property type="gene ID" value="Kaladp0053s0169.v1.1"/>
</dbReference>
<reference evidence="2" key="1">
    <citation type="submission" date="2021-01" db="UniProtKB">
        <authorList>
            <consortium name="EnsemblPlants"/>
        </authorList>
    </citation>
    <scope>IDENTIFICATION</scope>
</reference>
<name>A0A7N0U2Y3_KALFE</name>
<feature type="region of interest" description="Disordered" evidence="1">
    <location>
        <begin position="1"/>
        <end position="49"/>
    </location>
</feature>
<proteinExistence type="predicted"/>
<organism evidence="2 3">
    <name type="scientific">Kalanchoe fedtschenkoi</name>
    <name type="common">Lavender scallops</name>
    <name type="synonym">South American air plant</name>
    <dbReference type="NCBI Taxonomy" id="63787"/>
    <lineage>
        <taxon>Eukaryota</taxon>
        <taxon>Viridiplantae</taxon>
        <taxon>Streptophyta</taxon>
        <taxon>Embryophyta</taxon>
        <taxon>Tracheophyta</taxon>
        <taxon>Spermatophyta</taxon>
        <taxon>Magnoliopsida</taxon>
        <taxon>eudicotyledons</taxon>
        <taxon>Gunneridae</taxon>
        <taxon>Pentapetalae</taxon>
        <taxon>Saxifragales</taxon>
        <taxon>Crassulaceae</taxon>
        <taxon>Kalanchoe</taxon>
    </lineage>
</organism>
<feature type="compositionally biased region" description="Acidic residues" evidence="1">
    <location>
        <begin position="12"/>
        <end position="26"/>
    </location>
</feature>
<evidence type="ECO:0000313" key="3">
    <source>
        <dbReference type="Proteomes" id="UP000594263"/>
    </source>
</evidence>
<evidence type="ECO:0000256" key="1">
    <source>
        <dbReference type="SAM" id="MobiDB-lite"/>
    </source>
</evidence>
<keyword evidence="3" id="KW-1185">Reference proteome</keyword>
<dbReference type="AlphaFoldDB" id="A0A7N0U2Y3"/>
<protein>
    <submittedName>
        <fullName evidence="2">Uncharacterized protein</fullName>
    </submittedName>
</protein>
<dbReference type="Proteomes" id="UP000594263">
    <property type="component" value="Unplaced"/>
</dbReference>
<sequence>MVSSVLIRRDEAEEENIDGEAEDEQLTEPRANQNEWQQVDEAGKEMLFG</sequence>
<accession>A0A7N0U2Y3</accession>